<keyword evidence="1" id="KW-0472">Membrane</keyword>
<feature type="domain" description="Inner membrane protein YgaP-like transmembrane" evidence="2">
    <location>
        <begin position="1"/>
        <end position="60"/>
    </location>
</feature>
<evidence type="ECO:0000313" key="3">
    <source>
        <dbReference type="EMBL" id="PIU41899.1"/>
    </source>
</evidence>
<dbReference type="EMBL" id="PEWV01000028">
    <property type="protein sequence ID" value="PIU41899.1"/>
    <property type="molecule type" value="Genomic_DNA"/>
</dbReference>
<evidence type="ECO:0000259" key="2">
    <source>
        <dbReference type="Pfam" id="PF11127"/>
    </source>
</evidence>
<evidence type="ECO:0000256" key="1">
    <source>
        <dbReference type="SAM" id="Phobius"/>
    </source>
</evidence>
<sequence>MEKNVGSVDKVARVLMGTLIIICGIYFKSLWGLVGIVPIVTGFIGYCPIYQLFGLNTCKK</sequence>
<dbReference type="Pfam" id="PF11127">
    <property type="entry name" value="YgaP-like_TM"/>
    <property type="match status" value="1"/>
</dbReference>
<proteinExistence type="predicted"/>
<name>A0A2J0KVR5_9BACT</name>
<keyword evidence="1" id="KW-1133">Transmembrane helix</keyword>
<reference evidence="3 4" key="1">
    <citation type="submission" date="2017-09" db="EMBL/GenBank/DDBJ databases">
        <title>Depth-based differentiation of microbial function through sediment-hosted aquifers and enrichment of novel symbionts in the deep terrestrial subsurface.</title>
        <authorList>
            <person name="Probst A.J."/>
            <person name="Ladd B."/>
            <person name="Jarett J.K."/>
            <person name="Geller-Mcgrath D.E."/>
            <person name="Sieber C.M."/>
            <person name="Emerson J.B."/>
            <person name="Anantharaman K."/>
            <person name="Thomas B.C."/>
            <person name="Malmstrom R."/>
            <person name="Stieglmeier M."/>
            <person name="Klingl A."/>
            <person name="Woyke T."/>
            <person name="Ryan C.M."/>
            <person name="Banfield J.F."/>
        </authorList>
    </citation>
    <scope>NUCLEOTIDE SEQUENCE [LARGE SCALE GENOMIC DNA]</scope>
    <source>
        <strain evidence="3">CG07_land_8_20_14_0_80_42_15</strain>
    </source>
</reference>
<dbReference type="Proteomes" id="UP000230052">
    <property type="component" value="Unassembled WGS sequence"/>
</dbReference>
<gene>
    <name evidence="3" type="ORF">COS99_02920</name>
</gene>
<comment type="caution">
    <text evidence="3">The sequence shown here is derived from an EMBL/GenBank/DDBJ whole genome shotgun (WGS) entry which is preliminary data.</text>
</comment>
<protein>
    <submittedName>
        <fullName evidence="3">DUF2892 domain-containing protein</fullName>
    </submittedName>
</protein>
<dbReference type="AlphaFoldDB" id="A0A2J0KVR5"/>
<organism evidence="3 4">
    <name type="scientific">Candidatus Aquitaenariimonas noxiae</name>
    <dbReference type="NCBI Taxonomy" id="1974741"/>
    <lineage>
        <taxon>Bacteria</taxon>
        <taxon>Pseudomonadati</taxon>
        <taxon>Candidatus Omnitrophota</taxon>
        <taxon>Candidatus Aquitaenariimonas</taxon>
    </lineage>
</organism>
<feature type="transmembrane region" description="Helical" evidence="1">
    <location>
        <begin position="12"/>
        <end position="27"/>
    </location>
</feature>
<dbReference type="InterPro" id="IPR021309">
    <property type="entry name" value="YgaP-like_TM"/>
</dbReference>
<evidence type="ECO:0000313" key="4">
    <source>
        <dbReference type="Proteomes" id="UP000230052"/>
    </source>
</evidence>
<feature type="transmembrane region" description="Helical" evidence="1">
    <location>
        <begin position="33"/>
        <end position="53"/>
    </location>
</feature>
<accession>A0A2J0KVR5</accession>
<keyword evidence="1" id="KW-0812">Transmembrane</keyword>